<sequence length="140" mass="14794">MPIKQIRFVSAFANVSRTAAWLPALTFIVFGTAATVAMAAGNVQDANARYRAEVAVCNSGQSNQDRATCLREAGAALQESRRGRLNDGPAAYQQNALIRCNALPAADQDACQRRINGEGTTSGSVLDGGLGRELVVPDKK</sequence>
<keyword evidence="2" id="KW-1185">Reference proteome</keyword>
<accession>A0ABW0M745</accession>
<organism evidence="1 2">
    <name type="scientific">Paraherbaspirillum soli</name>
    <dbReference type="NCBI Taxonomy" id="631222"/>
    <lineage>
        <taxon>Bacteria</taxon>
        <taxon>Pseudomonadati</taxon>
        <taxon>Pseudomonadota</taxon>
        <taxon>Betaproteobacteria</taxon>
        <taxon>Burkholderiales</taxon>
        <taxon>Oxalobacteraceae</taxon>
        <taxon>Paraherbaspirillum</taxon>
    </lineage>
</organism>
<evidence type="ECO:0000313" key="2">
    <source>
        <dbReference type="Proteomes" id="UP001596045"/>
    </source>
</evidence>
<dbReference type="EMBL" id="JBHSMT010000006">
    <property type="protein sequence ID" value="MFC5472776.1"/>
    <property type="molecule type" value="Genomic_DNA"/>
</dbReference>
<proteinExistence type="predicted"/>
<dbReference type="Proteomes" id="UP001596045">
    <property type="component" value="Unassembled WGS sequence"/>
</dbReference>
<name>A0ABW0M745_9BURK</name>
<reference evidence="2" key="1">
    <citation type="journal article" date="2019" name="Int. J. Syst. Evol. Microbiol.">
        <title>The Global Catalogue of Microorganisms (GCM) 10K type strain sequencing project: providing services to taxonomists for standard genome sequencing and annotation.</title>
        <authorList>
            <consortium name="The Broad Institute Genomics Platform"/>
            <consortium name="The Broad Institute Genome Sequencing Center for Infectious Disease"/>
            <person name="Wu L."/>
            <person name="Ma J."/>
        </authorList>
    </citation>
    <scope>NUCLEOTIDE SEQUENCE [LARGE SCALE GENOMIC DNA]</scope>
    <source>
        <strain evidence="2">JCM 17066</strain>
    </source>
</reference>
<comment type="caution">
    <text evidence="1">The sequence shown here is derived from an EMBL/GenBank/DDBJ whole genome shotgun (WGS) entry which is preliminary data.</text>
</comment>
<gene>
    <name evidence="1" type="ORF">ACFPM8_02285</name>
</gene>
<evidence type="ECO:0000313" key="1">
    <source>
        <dbReference type="EMBL" id="MFC5472776.1"/>
    </source>
</evidence>
<protein>
    <submittedName>
        <fullName evidence="1">Uncharacterized protein</fullName>
    </submittedName>
</protein>
<dbReference type="RefSeq" id="WP_378994549.1">
    <property type="nucleotide sequence ID" value="NZ_JBHSMT010000006.1"/>
</dbReference>